<dbReference type="SMART" id="SM00066">
    <property type="entry name" value="GAL4"/>
    <property type="match status" value="1"/>
</dbReference>
<organism evidence="5 6">
    <name type="scientific">[Candida] subhashii</name>
    <dbReference type="NCBI Taxonomy" id="561895"/>
    <lineage>
        <taxon>Eukaryota</taxon>
        <taxon>Fungi</taxon>
        <taxon>Dikarya</taxon>
        <taxon>Ascomycota</taxon>
        <taxon>Saccharomycotina</taxon>
        <taxon>Pichiomycetes</taxon>
        <taxon>Debaryomycetaceae</taxon>
        <taxon>Spathaspora</taxon>
    </lineage>
</organism>
<evidence type="ECO:0000313" key="5">
    <source>
        <dbReference type="EMBL" id="KAG7661703.1"/>
    </source>
</evidence>
<name>A0A8J5QJQ3_9ASCO</name>
<dbReference type="InterPro" id="IPR050613">
    <property type="entry name" value="Sec_Metabolite_Reg"/>
</dbReference>
<sequence length="952" mass="109467">MKHQQKTTSTSTGSNDNNTTTSSKSKTKLTTPALEILDDGKIKKVQKSRQRKILSCVYCHSKKTKCSKTYPACTNCIKLGFECKYFINERISRGGKKTARLSDTERQIRGLVEDGSSKESTVMATSVSQPERSPPKTTTSTTTAITTSTSDIDYSYPGSIVSSNAIDESPPTSHHEELMDVGQFNSYPSSTTTTKNAEDDFDTKAMVQEEMNPLTYYSSMSTESSLKLTPNDSSSPNQLSLINQINNAIYEPDGSSTSSASTSKNEDPCFFNLSPFTVMNSENTPMNPPQQQQQQQSTESDTLISVNQQPNNPGLHNSLNAYPSNPATTVNYLYGTNSYYSNENLLVDLSNHLPNKARSFELIERYVKSVHVLLPIVVNLSDFLGEHDKYWNHLPDDFNYLQFYTLYFPILYAATISEFEEYDNLLLNQDIDKYLRAFNKICQYYNYPHGIKHIPLLLGNVIIQSTSPNPSTMEMSQIIRYAKFLQFHKDPIITLRIQDWEVIKFRRMLWWVIFGLDALTSHNFCLPPVCRIEDFNVTMPEATEPIFNNKGIVIEKRLNVGILSMNIKFHFDRILSELVYSLHNGLSSDITDEQIQEIKTMIKDYYLYVKSSIAKMNDEHRVNPPASHEEVTLCNFVKNHSWSYVDRALMLLHKKILFNSTPRKSQQSSELSLANKNRGGVLSLSQYEDTFGYIQEANIIQNFNNSSISLLKFNQFENFTYTNISKNLIPSILHNLNDFLKYNDFIKYGKYNWYIKRTIPLDSIILMMIIIAVKFKYEFIKVDELCIFVKLINKALFILNRKWFKNEKYKRMLGLTNLVWEYILKKFDIMKTIGSKSNDTTGGGEFFDYQVRGLVNMNELFSVMEVPRPIDSEENNQDIEKYEKGGRSEKMSNEVIGIESISLSLETKAELSQLNEKIYYDLRHNFVDINDYCAFYTSLENILRELMDYMNE</sequence>
<dbReference type="CDD" id="cd12148">
    <property type="entry name" value="fungal_TF_MHR"/>
    <property type="match status" value="1"/>
</dbReference>
<feature type="compositionally biased region" description="Polar residues" evidence="3">
    <location>
        <begin position="118"/>
        <end position="131"/>
    </location>
</feature>
<dbReference type="GO" id="GO:0006351">
    <property type="term" value="P:DNA-templated transcription"/>
    <property type="evidence" value="ECO:0007669"/>
    <property type="project" value="InterPro"/>
</dbReference>
<dbReference type="RefSeq" id="XP_049261936.1">
    <property type="nucleotide sequence ID" value="XM_049408754.1"/>
</dbReference>
<dbReference type="GO" id="GO:0008270">
    <property type="term" value="F:zinc ion binding"/>
    <property type="evidence" value="ECO:0007669"/>
    <property type="project" value="InterPro"/>
</dbReference>
<dbReference type="SMART" id="SM00906">
    <property type="entry name" value="Fungal_trans"/>
    <property type="match status" value="1"/>
</dbReference>
<feature type="region of interest" description="Disordered" evidence="3">
    <location>
        <begin position="115"/>
        <end position="145"/>
    </location>
</feature>
<feature type="region of interest" description="Disordered" evidence="3">
    <location>
        <begin position="1"/>
        <end position="28"/>
    </location>
</feature>
<dbReference type="PROSITE" id="PS50048">
    <property type="entry name" value="ZN2_CY6_FUNGAL_2"/>
    <property type="match status" value="1"/>
</dbReference>
<evidence type="ECO:0000259" key="4">
    <source>
        <dbReference type="PROSITE" id="PS50048"/>
    </source>
</evidence>
<dbReference type="PANTHER" id="PTHR31001">
    <property type="entry name" value="UNCHARACTERIZED TRANSCRIPTIONAL REGULATORY PROTEIN"/>
    <property type="match status" value="1"/>
</dbReference>
<dbReference type="PANTHER" id="PTHR31001:SF88">
    <property type="entry name" value="TRANSCRIPTION FACTOR PDR3"/>
    <property type="match status" value="1"/>
</dbReference>
<dbReference type="EMBL" id="JAGSYN010000214">
    <property type="protein sequence ID" value="KAG7661703.1"/>
    <property type="molecule type" value="Genomic_DNA"/>
</dbReference>
<dbReference type="InterPro" id="IPR001138">
    <property type="entry name" value="Zn2Cys6_DnaBD"/>
</dbReference>
<dbReference type="Proteomes" id="UP000694255">
    <property type="component" value="Unassembled WGS sequence"/>
</dbReference>
<feature type="region of interest" description="Disordered" evidence="3">
    <location>
        <begin position="276"/>
        <end position="302"/>
    </location>
</feature>
<reference evidence="5 6" key="1">
    <citation type="journal article" date="2021" name="DNA Res.">
        <title>Genome analysis of Candida subhashii reveals its hybrid nature and dual mitochondrial genome conformations.</title>
        <authorList>
            <person name="Mixao V."/>
            <person name="Hegedusova E."/>
            <person name="Saus E."/>
            <person name="Pryszcz L.P."/>
            <person name="Cillingova A."/>
            <person name="Nosek J."/>
            <person name="Gabaldon T."/>
        </authorList>
    </citation>
    <scope>NUCLEOTIDE SEQUENCE [LARGE SCALE GENOMIC DNA]</scope>
    <source>
        <strain evidence="5 6">CBS 10753</strain>
    </source>
</reference>
<dbReference type="GO" id="GO:0003677">
    <property type="term" value="F:DNA binding"/>
    <property type="evidence" value="ECO:0007669"/>
    <property type="project" value="InterPro"/>
</dbReference>
<dbReference type="GO" id="GO:0000981">
    <property type="term" value="F:DNA-binding transcription factor activity, RNA polymerase II-specific"/>
    <property type="evidence" value="ECO:0007669"/>
    <property type="project" value="InterPro"/>
</dbReference>
<evidence type="ECO:0000256" key="2">
    <source>
        <dbReference type="ARBA" id="ARBA00023242"/>
    </source>
</evidence>
<proteinExistence type="predicted"/>
<dbReference type="PROSITE" id="PS00463">
    <property type="entry name" value="ZN2_CY6_FUNGAL_1"/>
    <property type="match status" value="1"/>
</dbReference>
<dbReference type="Pfam" id="PF00172">
    <property type="entry name" value="Zn_clus"/>
    <property type="match status" value="1"/>
</dbReference>
<evidence type="ECO:0000256" key="1">
    <source>
        <dbReference type="ARBA" id="ARBA00004123"/>
    </source>
</evidence>
<evidence type="ECO:0000256" key="3">
    <source>
        <dbReference type="SAM" id="MobiDB-lite"/>
    </source>
</evidence>
<dbReference type="Pfam" id="PF04082">
    <property type="entry name" value="Fungal_trans"/>
    <property type="match status" value="1"/>
</dbReference>
<dbReference type="OrthoDB" id="762982at2759"/>
<dbReference type="InterPro" id="IPR007219">
    <property type="entry name" value="XnlR_reg_dom"/>
</dbReference>
<dbReference type="AlphaFoldDB" id="A0A8J5QJQ3"/>
<comment type="subcellular location">
    <subcellularLocation>
        <location evidence="1">Nucleus</location>
    </subcellularLocation>
</comment>
<keyword evidence="6" id="KW-1185">Reference proteome</keyword>
<feature type="domain" description="Zn(2)-C6 fungal-type" evidence="4">
    <location>
        <begin position="55"/>
        <end position="85"/>
    </location>
</feature>
<accession>A0A8J5QJQ3</accession>
<keyword evidence="2" id="KW-0539">Nucleus</keyword>
<comment type="caution">
    <text evidence="5">The sequence shown here is derived from an EMBL/GenBank/DDBJ whole genome shotgun (WGS) entry which is preliminary data.</text>
</comment>
<feature type="compositionally biased region" description="Polar residues" evidence="3">
    <location>
        <begin position="276"/>
        <end position="285"/>
    </location>
</feature>
<evidence type="ECO:0000313" key="6">
    <source>
        <dbReference type="Proteomes" id="UP000694255"/>
    </source>
</evidence>
<dbReference type="CDD" id="cd00067">
    <property type="entry name" value="GAL4"/>
    <property type="match status" value="1"/>
</dbReference>
<dbReference type="GeneID" id="73471561"/>
<dbReference type="GO" id="GO:0005634">
    <property type="term" value="C:nucleus"/>
    <property type="evidence" value="ECO:0007669"/>
    <property type="project" value="UniProtKB-SubCell"/>
</dbReference>
<gene>
    <name evidence="5" type="ORF">J8A68_004761</name>
</gene>
<protein>
    <recommendedName>
        <fullName evidence="4">Zn(2)-C6 fungal-type domain-containing protein</fullName>
    </recommendedName>
</protein>